<name>A0A2J9KPM7_9ACTO</name>
<dbReference type="Pfam" id="PF00440">
    <property type="entry name" value="TetR_N"/>
    <property type="match status" value="1"/>
</dbReference>
<accession>A0A2J9KPM7</accession>
<dbReference type="Proteomes" id="UP000582487">
    <property type="component" value="Unassembled WGS sequence"/>
</dbReference>
<evidence type="ECO:0000313" key="6">
    <source>
        <dbReference type="EMBL" id="STO15831.1"/>
    </source>
</evidence>
<dbReference type="InterPro" id="IPR009057">
    <property type="entry name" value="Homeodomain-like_sf"/>
</dbReference>
<comment type="caution">
    <text evidence="5">The sequence shown here is derived from an EMBL/GenBank/DDBJ whole genome shotgun (WGS) entry which is preliminary data.</text>
</comment>
<dbReference type="GO" id="GO:0003677">
    <property type="term" value="F:DNA binding"/>
    <property type="evidence" value="ECO:0007669"/>
    <property type="project" value="UniProtKB-UniRule"/>
</dbReference>
<dbReference type="EMBL" id="UGGQ01000006">
    <property type="protein sequence ID" value="STO15831.1"/>
    <property type="molecule type" value="Genomic_DNA"/>
</dbReference>
<dbReference type="Proteomes" id="UP000255284">
    <property type="component" value="Unassembled WGS sequence"/>
</dbReference>
<evidence type="ECO:0000313" key="9">
    <source>
        <dbReference type="Proteomes" id="UP001209486"/>
    </source>
</evidence>
<reference evidence="4 9" key="2">
    <citation type="submission" date="2019-08" db="EMBL/GenBank/DDBJ databases">
        <title>Comparison of rpoB and gyrB Sequences from Mobiluncus Species and Development of a Multiplex PCR Method for Clinical Detection of Mobiluncus curtisii and Mobiluncus mulieris.</title>
        <authorList>
            <person name="Yang L."/>
            <person name="Shen Y."/>
            <person name="Xu G."/>
            <person name="Shu L.-B."/>
            <person name="Hu J."/>
            <person name="Zhang R."/>
            <person name="Wang Y."/>
            <person name="Zhou H.-W."/>
            <person name="Zhang X."/>
        </authorList>
    </citation>
    <scope>NUCLEOTIDE SEQUENCE [LARGE SCALE GENOMIC DNA]</scope>
    <source>
        <strain evidence="4 9">M26</strain>
    </source>
</reference>
<dbReference type="PRINTS" id="PR00455">
    <property type="entry name" value="HTHTETR"/>
</dbReference>
<sequence length="191" mass="21659">MNQSETSLDTSEPDPSAAKIIAAARVCLIRNGMRTTITDVARRAGVSRPTVYRKFFTLEEIISETLTQEMVGMLGDVANPTSTKEFIEIIVDVTNRVRRNELMRAILSEEPELLVTYQFHRLGRSQLAIIDVLERMLRALPGLSSENPKQQALFILMLVQSVAFMANTVSEYFDDASWKEELRKMLKGYLQ</sequence>
<keyword evidence="1 2" id="KW-0238">DNA-binding</keyword>
<reference evidence="5 8" key="3">
    <citation type="submission" date="2020-04" db="EMBL/GenBank/DDBJ databases">
        <title>Antimicrobial susceptibility and clonality of vaginal-derived multi-drug resistant Mobiluncus isolates in China.</title>
        <authorList>
            <person name="Zhang X."/>
        </authorList>
    </citation>
    <scope>NUCLEOTIDE SEQUENCE [LARGE SCALE GENOMIC DNA]</scope>
    <source>
        <strain evidence="5 8">7</strain>
    </source>
</reference>
<evidence type="ECO:0000256" key="1">
    <source>
        <dbReference type="ARBA" id="ARBA00023125"/>
    </source>
</evidence>
<organism evidence="5 8">
    <name type="scientific">Mobiluncus mulieris</name>
    <dbReference type="NCBI Taxonomy" id="2052"/>
    <lineage>
        <taxon>Bacteria</taxon>
        <taxon>Bacillati</taxon>
        <taxon>Actinomycetota</taxon>
        <taxon>Actinomycetes</taxon>
        <taxon>Actinomycetales</taxon>
        <taxon>Actinomycetaceae</taxon>
        <taxon>Mobiluncus</taxon>
    </lineage>
</organism>
<proteinExistence type="predicted"/>
<dbReference type="RefSeq" id="WP_004012988.1">
    <property type="nucleotide sequence ID" value="NZ_JABCUP010000026.1"/>
</dbReference>
<dbReference type="GeneID" id="61167367"/>
<dbReference type="OrthoDB" id="3267320at2"/>
<evidence type="ECO:0000313" key="5">
    <source>
        <dbReference type="EMBL" id="NMW94116.1"/>
    </source>
</evidence>
<dbReference type="Proteomes" id="UP001209486">
    <property type="component" value="Unassembled WGS sequence"/>
</dbReference>
<protein>
    <submittedName>
        <fullName evidence="6">Bacterial regulatory proteins, tetR family</fullName>
    </submittedName>
    <submittedName>
        <fullName evidence="5">TetR/AcrR family transcriptional regulator</fullName>
    </submittedName>
</protein>
<evidence type="ECO:0000313" key="8">
    <source>
        <dbReference type="Proteomes" id="UP000582487"/>
    </source>
</evidence>
<dbReference type="EMBL" id="JABCUV010000017">
    <property type="protein sequence ID" value="NMW94116.1"/>
    <property type="molecule type" value="Genomic_DNA"/>
</dbReference>
<reference evidence="6 7" key="1">
    <citation type="submission" date="2018-06" db="EMBL/GenBank/DDBJ databases">
        <authorList>
            <consortium name="Pathogen Informatics"/>
            <person name="Doyle S."/>
        </authorList>
    </citation>
    <scope>NUCLEOTIDE SEQUENCE [LARGE SCALE GENOMIC DNA]</scope>
    <source>
        <strain evidence="6 7">NCTC11819</strain>
    </source>
</reference>
<dbReference type="InterPro" id="IPR001647">
    <property type="entry name" value="HTH_TetR"/>
</dbReference>
<evidence type="ECO:0000313" key="4">
    <source>
        <dbReference type="EMBL" id="MCU9969779.1"/>
    </source>
</evidence>
<feature type="DNA-binding region" description="H-T-H motif" evidence="2">
    <location>
        <begin position="36"/>
        <end position="55"/>
    </location>
</feature>
<dbReference type="PROSITE" id="PS50977">
    <property type="entry name" value="HTH_TETR_2"/>
    <property type="match status" value="1"/>
</dbReference>
<evidence type="ECO:0000256" key="2">
    <source>
        <dbReference type="PROSITE-ProRule" id="PRU00335"/>
    </source>
</evidence>
<dbReference type="SUPFAM" id="SSF46689">
    <property type="entry name" value="Homeodomain-like"/>
    <property type="match status" value="1"/>
</dbReference>
<dbReference type="Gene3D" id="1.10.357.10">
    <property type="entry name" value="Tetracycline Repressor, domain 2"/>
    <property type="match status" value="1"/>
</dbReference>
<dbReference type="EMBL" id="VSZY01000025">
    <property type="protein sequence ID" value="MCU9969779.1"/>
    <property type="molecule type" value="Genomic_DNA"/>
</dbReference>
<evidence type="ECO:0000259" key="3">
    <source>
        <dbReference type="PROSITE" id="PS50977"/>
    </source>
</evidence>
<feature type="domain" description="HTH tetR-type" evidence="3">
    <location>
        <begin position="14"/>
        <end position="73"/>
    </location>
</feature>
<evidence type="ECO:0000313" key="7">
    <source>
        <dbReference type="Proteomes" id="UP000255284"/>
    </source>
</evidence>
<gene>
    <name evidence="4" type="ORF">FYZ43_10395</name>
    <name evidence="5" type="ORF">HHJ74_10595</name>
    <name evidence="6" type="ORF">NCTC11819_00375</name>
</gene>
<dbReference type="AlphaFoldDB" id="A0A2J9KPM7"/>